<dbReference type="Proteomes" id="UP001165136">
    <property type="component" value="Unassembled WGS sequence"/>
</dbReference>
<dbReference type="AlphaFoldDB" id="A0A9W6VI25"/>
<proteinExistence type="predicted"/>
<sequence>MRWFLDGTRAKQLAVDNAIGKSTVYDYLDEGFTVLAAQAPARTEIGVTGGENGRAQPRYSWPDPSPASRVGQSNCSPRIA</sequence>
<organism evidence="2 3">
    <name type="scientific">Amycolatopsis taiwanensis</name>
    <dbReference type="NCBI Taxonomy" id="342230"/>
    <lineage>
        <taxon>Bacteria</taxon>
        <taxon>Bacillati</taxon>
        <taxon>Actinomycetota</taxon>
        <taxon>Actinomycetes</taxon>
        <taxon>Pseudonocardiales</taxon>
        <taxon>Pseudonocardiaceae</taxon>
        <taxon>Amycolatopsis</taxon>
    </lineage>
</organism>
<comment type="caution">
    <text evidence="2">The sequence shown here is derived from an EMBL/GenBank/DDBJ whole genome shotgun (WGS) entry which is preliminary data.</text>
</comment>
<accession>A0A9W6VI25</accession>
<gene>
    <name evidence="2" type="ORF">Atai01_45630</name>
</gene>
<keyword evidence="3" id="KW-1185">Reference proteome</keyword>
<dbReference type="EMBL" id="BSTI01000010">
    <property type="protein sequence ID" value="GLY67944.1"/>
    <property type="molecule type" value="Genomic_DNA"/>
</dbReference>
<evidence type="ECO:0000313" key="3">
    <source>
        <dbReference type="Proteomes" id="UP001165136"/>
    </source>
</evidence>
<reference evidence="2" key="1">
    <citation type="submission" date="2023-03" db="EMBL/GenBank/DDBJ databases">
        <title>Amycolatopsis taiwanensis NBRC 103393.</title>
        <authorList>
            <person name="Ichikawa N."/>
            <person name="Sato H."/>
            <person name="Tonouchi N."/>
        </authorList>
    </citation>
    <scope>NUCLEOTIDE SEQUENCE</scope>
    <source>
        <strain evidence="2">NBRC 103393</strain>
    </source>
</reference>
<protein>
    <submittedName>
        <fullName evidence="2">Uncharacterized protein</fullName>
    </submittedName>
</protein>
<evidence type="ECO:0000313" key="2">
    <source>
        <dbReference type="EMBL" id="GLY67944.1"/>
    </source>
</evidence>
<feature type="region of interest" description="Disordered" evidence="1">
    <location>
        <begin position="46"/>
        <end position="80"/>
    </location>
</feature>
<name>A0A9W6VI25_9PSEU</name>
<evidence type="ECO:0000256" key="1">
    <source>
        <dbReference type="SAM" id="MobiDB-lite"/>
    </source>
</evidence>
<feature type="compositionally biased region" description="Polar residues" evidence="1">
    <location>
        <begin position="70"/>
        <end position="80"/>
    </location>
</feature>